<dbReference type="Proteomes" id="UP000030121">
    <property type="component" value="Unassembled WGS sequence"/>
</dbReference>
<evidence type="ECO:0000256" key="1">
    <source>
        <dbReference type="SAM" id="Phobius"/>
    </source>
</evidence>
<protein>
    <submittedName>
        <fullName evidence="2">Uncharacterized protein</fullName>
    </submittedName>
</protein>
<proteinExistence type="predicted"/>
<dbReference type="RefSeq" id="WP_026981161.1">
    <property type="nucleotide sequence ID" value="NZ_JRLW01000003.1"/>
</dbReference>
<dbReference type="EMBL" id="JRLW01000003">
    <property type="protein sequence ID" value="KGO90178.1"/>
    <property type="molecule type" value="Genomic_DNA"/>
</dbReference>
<keyword evidence="3" id="KW-1185">Reference proteome</keyword>
<keyword evidence="1" id="KW-1133">Transmembrane helix</keyword>
<keyword evidence="1" id="KW-0472">Membrane</keyword>
<dbReference type="eggNOG" id="ENOG5032GZT">
    <property type="taxonomic scope" value="Bacteria"/>
</dbReference>
<name>A0A0A2MFJ4_9FLAO</name>
<dbReference type="OrthoDB" id="1376835at2"/>
<dbReference type="AlphaFoldDB" id="A0A0A2MFJ4"/>
<evidence type="ECO:0000313" key="2">
    <source>
        <dbReference type="EMBL" id="KGO90178.1"/>
    </source>
</evidence>
<reference evidence="2 3" key="1">
    <citation type="submission" date="2013-09" db="EMBL/GenBank/DDBJ databases">
        <authorList>
            <person name="Zeng Z."/>
            <person name="Chen C."/>
        </authorList>
    </citation>
    <scope>NUCLEOTIDE SEQUENCE [LARGE SCALE GENOMIC DNA]</scope>
    <source>
        <strain evidence="2 3">GH29-5</strain>
    </source>
</reference>
<gene>
    <name evidence="2" type="ORF">Q764_03715</name>
</gene>
<accession>A0A0A2MFJ4</accession>
<sequence length="116" mass="13468">MPNTIRVKFDRHFKLHVPVRDVMSFENELSQNGIAYYADKRKGLLFDENVLFYILDKDSASVYRILADRQYVLDSEVIAANGFSEERKMVNLYLKFALLFIILTMVLKVVGAFVNP</sequence>
<comment type="caution">
    <text evidence="2">The sequence shown here is derived from an EMBL/GenBank/DDBJ whole genome shotgun (WGS) entry which is preliminary data.</text>
</comment>
<evidence type="ECO:0000313" key="3">
    <source>
        <dbReference type="Proteomes" id="UP000030121"/>
    </source>
</evidence>
<feature type="transmembrane region" description="Helical" evidence="1">
    <location>
        <begin position="92"/>
        <end position="114"/>
    </location>
</feature>
<organism evidence="2 3">
    <name type="scientific">Flavobacterium suncheonense GH29-5 = DSM 17707</name>
    <dbReference type="NCBI Taxonomy" id="1121899"/>
    <lineage>
        <taxon>Bacteria</taxon>
        <taxon>Pseudomonadati</taxon>
        <taxon>Bacteroidota</taxon>
        <taxon>Flavobacteriia</taxon>
        <taxon>Flavobacteriales</taxon>
        <taxon>Flavobacteriaceae</taxon>
        <taxon>Flavobacterium</taxon>
    </lineage>
</organism>
<keyword evidence="1" id="KW-0812">Transmembrane</keyword>
<dbReference type="STRING" id="1121899.GCA_000430025_00123"/>